<name>A0ABM2EN71_EQUPR</name>
<feature type="transmembrane region" description="Helical" evidence="11">
    <location>
        <begin position="6"/>
        <end position="33"/>
    </location>
</feature>
<feature type="domain" description="G-protein coupled receptors family 1 profile" evidence="12">
    <location>
        <begin position="22"/>
        <end position="286"/>
    </location>
</feature>
<evidence type="ECO:0000313" key="14">
    <source>
        <dbReference type="RefSeq" id="XP_008513590.1"/>
    </source>
</evidence>
<evidence type="ECO:0000256" key="9">
    <source>
        <dbReference type="ARBA" id="ARBA00023170"/>
    </source>
</evidence>
<dbReference type="InterPro" id="IPR004072">
    <property type="entry name" value="Vmron_rcpt_1"/>
</dbReference>
<dbReference type="CDD" id="cd13949">
    <property type="entry name" value="7tm_V1R_pheromone"/>
    <property type="match status" value="1"/>
</dbReference>
<keyword evidence="13" id="KW-1185">Reference proteome</keyword>
<sequence>MTSMNWAIGVIFLSQTVFGVLGNLSFLYHYIILHFTGCRSRSTDLTLKHLIVANTLVILTVGVPRAMAAFGLKHFLNDFGCKLVFYVYRVGSGVTIGSTCLLSVFQAIIISPRNSWWANLKAKAPRYMGITTIFCWIMRMLLNIIFPMYIMGKWSNTNITMKTDLGYCSFVSNSKMTRSPYAALISLPDVLCLGLMIWASGSTVFILHRHKQRLQHIHRTNVSSRSSPESRATQSILILVSAFVSCYSLSCICEVCLTLFKDLSQLMLTTSSLIVMCFPTLSPFLLMSRDSSVSWLCFAWISNTKIFSLIRNV</sequence>
<evidence type="ECO:0000256" key="10">
    <source>
        <dbReference type="ARBA" id="ARBA00023224"/>
    </source>
</evidence>
<dbReference type="GeneID" id="103547881"/>
<feature type="transmembrane region" description="Helical" evidence="11">
    <location>
        <begin position="236"/>
        <end position="260"/>
    </location>
</feature>
<reference evidence="14" key="1">
    <citation type="submission" date="2025-08" db="UniProtKB">
        <authorList>
            <consortium name="RefSeq"/>
        </authorList>
    </citation>
    <scope>IDENTIFICATION</scope>
    <source>
        <tissue evidence="14">Blood</tissue>
    </source>
</reference>
<protein>
    <recommendedName>
        <fullName evidence="11">Vomeronasal type-1 receptor</fullName>
    </recommendedName>
</protein>
<keyword evidence="9 11" id="KW-0675">Receptor</keyword>
<dbReference type="PANTHER" id="PTHR24062">
    <property type="entry name" value="VOMERONASAL TYPE-1 RECEPTOR"/>
    <property type="match status" value="1"/>
</dbReference>
<feature type="transmembrane region" description="Helical" evidence="11">
    <location>
        <begin position="86"/>
        <end position="109"/>
    </location>
</feature>
<keyword evidence="4 11" id="KW-0589">Pheromone response</keyword>
<dbReference type="Pfam" id="PF03402">
    <property type="entry name" value="V1R"/>
    <property type="match status" value="1"/>
</dbReference>
<keyword evidence="8 11" id="KW-0472">Membrane</keyword>
<keyword evidence="10 11" id="KW-0807">Transducer</keyword>
<evidence type="ECO:0000313" key="13">
    <source>
        <dbReference type="Proteomes" id="UP001652662"/>
    </source>
</evidence>
<gene>
    <name evidence="14" type="primary">LOC103547881</name>
</gene>
<dbReference type="Proteomes" id="UP001652662">
    <property type="component" value="Chromosome 9"/>
</dbReference>
<evidence type="ECO:0000256" key="7">
    <source>
        <dbReference type="ARBA" id="ARBA00023040"/>
    </source>
</evidence>
<evidence type="ECO:0000256" key="4">
    <source>
        <dbReference type="ARBA" id="ARBA00022507"/>
    </source>
</evidence>
<comment type="subcellular location">
    <subcellularLocation>
        <location evidence="1 11">Cell membrane</location>
        <topology evidence="1 11">Multi-pass membrane protein</topology>
    </subcellularLocation>
</comment>
<keyword evidence="6 11" id="KW-1133">Transmembrane helix</keyword>
<evidence type="ECO:0000256" key="2">
    <source>
        <dbReference type="ARBA" id="ARBA00010663"/>
    </source>
</evidence>
<evidence type="ECO:0000256" key="5">
    <source>
        <dbReference type="ARBA" id="ARBA00022692"/>
    </source>
</evidence>
<feature type="transmembrane region" description="Helical" evidence="11">
    <location>
        <begin position="130"/>
        <end position="151"/>
    </location>
</feature>
<dbReference type="PROSITE" id="PS50262">
    <property type="entry name" value="G_PROTEIN_RECEP_F1_2"/>
    <property type="match status" value="1"/>
</dbReference>
<evidence type="ECO:0000259" key="12">
    <source>
        <dbReference type="PROSITE" id="PS50262"/>
    </source>
</evidence>
<dbReference type="InterPro" id="IPR017452">
    <property type="entry name" value="GPCR_Rhodpsn_7TM"/>
</dbReference>
<evidence type="ECO:0000256" key="3">
    <source>
        <dbReference type="ARBA" id="ARBA00022475"/>
    </source>
</evidence>
<dbReference type="PRINTS" id="PR01534">
    <property type="entry name" value="VOMERONASL1R"/>
</dbReference>
<dbReference type="RefSeq" id="XP_008513590.1">
    <property type="nucleotide sequence ID" value="XM_008515368.1"/>
</dbReference>
<organism evidence="13 14">
    <name type="scientific">Equus przewalskii</name>
    <name type="common">Przewalski's horse</name>
    <name type="synonym">Equus caballus przewalskii</name>
    <dbReference type="NCBI Taxonomy" id="9798"/>
    <lineage>
        <taxon>Eukaryota</taxon>
        <taxon>Metazoa</taxon>
        <taxon>Chordata</taxon>
        <taxon>Craniata</taxon>
        <taxon>Vertebrata</taxon>
        <taxon>Euteleostomi</taxon>
        <taxon>Mammalia</taxon>
        <taxon>Eutheria</taxon>
        <taxon>Laurasiatheria</taxon>
        <taxon>Perissodactyla</taxon>
        <taxon>Equidae</taxon>
        <taxon>Equus</taxon>
    </lineage>
</organism>
<keyword evidence="5 11" id="KW-0812">Transmembrane</keyword>
<accession>A0ABM2EN71</accession>
<dbReference type="SUPFAM" id="SSF81321">
    <property type="entry name" value="Family A G protein-coupled receptor-like"/>
    <property type="match status" value="1"/>
</dbReference>
<evidence type="ECO:0000256" key="6">
    <source>
        <dbReference type="ARBA" id="ARBA00022989"/>
    </source>
</evidence>
<evidence type="ECO:0000256" key="11">
    <source>
        <dbReference type="RuleBase" id="RU364061"/>
    </source>
</evidence>
<keyword evidence="3 11" id="KW-1003">Cell membrane</keyword>
<feature type="transmembrane region" description="Helical" evidence="11">
    <location>
        <begin position="181"/>
        <end position="207"/>
    </location>
</feature>
<feature type="transmembrane region" description="Helical" evidence="11">
    <location>
        <begin position="266"/>
        <end position="286"/>
    </location>
</feature>
<comment type="similarity">
    <text evidence="2 11">Belongs to the G-protein coupled receptor 1 family.</text>
</comment>
<evidence type="ECO:0000256" key="8">
    <source>
        <dbReference type="ARBA" id="ARBA00023136"/>
    </source>
</evidence>
<dbReference type="Gene3D" id="1.20.1070.10">
    <property type="entry name" value="Rhodopsin 7-helix transmembrane proteins"/>
    <property type="match status" value="1"/>
</dbReference>
<evidence type="ECO:0000256" key="1">
    <source>
        <dbReference type="ARBA" id="ARBA00004651"/>
    </source>
</evidence>
<feature type="transmembrane region" description="Helical" evidence="11">
    <location>
        <begin position="45"/>
        <end position="66"/>
    </location>
</feature>
<keyword evidence="7 11" id="KW-0297">G-protein coupled receptor</keyword>
<proteinExistence type="inferred from homology"/>